<dbReference type="Gene3D" id="3.40.50.1820">
    <property type="entry name" value="alpha/beta hydrolase"/>
    <property type="match status" value="1"/>
</dbReference>
<proteinExistence type="predicted"/>
<evidence type="ECO:0000313" key="3">
    <source>
        <dbReference type="Proteomes" id="UP000256645"/>
    </source>
</evidence>
<evidence type="ECO:0000313" key="2">
    <source>
        <dbReference type="EMBL" id="RDW69849.1"/>
    </source>
</evidence>
<dbReference type="Gene3D" id="2.120.10.30">
    <property type="entry name" value="TolB, C-terminal domain"/>
    <property type="match status" value="1"/>
</dbReference>
<dbReference type="Pfam" id="PF07676">
    <property type="entry name" value="PD40"/>
    <property type="match status" value="1"/>
</dbReference>
<organism evidence="2 3">
    <name type="scientific">Coleophoma cylindrospora</name>
    <dbReference type="NCBI Taxonomy" id="1849047"/>
    <lineage>
        <taxon>Eukaryota</taxon>
        <taxon>Fungi</taxon>
        <taxon>Dikarya</taxon>
        <taxon>Ascomycota</taxon>
        <taxon>Pezizomycotina</taxon>
        <taxon>Leotiomycetes</taxon>
        <taxon>Helotiales</taxon>
        <taxon>Dermateaceae</taxon>
        <taxon>Coleophoma</taxon>
    </lineage>
</organism>
<reference evidence="2 3" key="1">
    <citation type="journal article" date="2018" name="IMA Fungus">
        <title>IMA Genome-F 9: Draft genome sequence of Annulohypoxylon stygium, Aspergillus mulundensis, Berkeleyomyces basicola (syn. Thielaviopsis basicola), Ceratocystis smalleyi, two Cercospora beticola strains, Coleophoma cylindrospora, Fusarium fracticaudum, Phialophora cf. hyalina, and Morchella septimelata.</title>
        <authorList>
            <person name="Wingfield B.D."/>
            <person name="Bills G.F."/>
            <person name="Dong Y."/>
            <person name="Huang W."/>
            <person name="Nel W.J."/>
            <person name="Swalarsk-Parry B.S."/>
            <person name="Vaghefi N."/>
            <person name="Wilken P.M."/>
            <person name="An Z."/>
            <person name="de Beer Z.W."/>
            <person name="De Vos L."/>
            <person name="Chen L."/>
            <person name="Duong T.A."/>
            <person name="Gao Y."/>
            <person name="Hammerbacher A."/>
            <person name="Kikkert J.R."/>
            <person name="Li Y."/>
            <person name="Li H."/>
            <person name="Li K."/>
            <person name="Li Q."/>
            <person name="Liu X."/>
            <person name="Ma X."/>
            <person name="Naidoo K."/>
            <person name="Pethybridge S.J."/>
            <person name="Sun J."/>
            <person name="Steenkamp E.T."/>
            <person name="van der Nest M.A."/>
            <person name="van Wyk S."/>
            <person name="Wingfield M.J."/>
            <person name="Xiong C."/>
            <person name="Yue Q."/>
            <person name="Zhang X."/>
        </authorList>
    </citation>
    <scope>NUCLEOTIDE SEQUENCE [LARGE SCALE GENOMIC DNA]</scope>
    <source>
        <strain evidence="2 3">BP6252</strain>
    </source>
</reference>
<dbReference type="OrthoDB" id="43744at2759"/>
<gene>
    <name evidence="2" type="ORF">BP6252_08869</name>
</gene>
<keyword evidence="3" id="KW-1185">Reference proteome</keyword>
<accession>A0A3D8R727</accession>
<evidence type="ECO:0000259" key="1">
    <source>
        <dbReference type="Pfam" id="PF00326"/>
    </source>
</evidence>
<dbReference type="GO" id="GO:0008236">
    <property type="term" value="F:serine-type peptidase activity"/>
    <property type="evidence" value="ECO:0007669"/>
    <property type="project" value="InterPro"/>
</dbReference>
<dbReference type="PANTHER" id="PTHR43056:SF5">
    <property type="entry name" value="PEPTIDASE S9 PROLYL OLIGOPEPTIDASE CATALYTIC DOMAIN-CONTAINING PROTEIN"/>
    <property type="match status" value="1"/>
</dbReference>
<feature type="domain" description="Peptidase S9 prolyl oligopeptidase catalytic" evidence="1">
    <location>
        <begin position="436"/>
        <end position="644"/>
    </location>
</feature>
<dbReference type="SUPFAM" id="SSF82171">
    <property type="entry name" value="DPP6 N-terminal domain-like"/>
    <property type="match status" value="1"/>
</dbReference>
<dbReference type="STRING" id="1849047.A0A3D8R727"/>
<protein>
    <recommendedName>
        <fullName evidence="1">Peptidase S9 prolyl oligopeptidase catalytic domain-containing protein</fullName>
    </recommendedName>
</protein>
<dbReference type="GO" id="GO:0006508">
    <property type="term" value="P:proteolysis"/>
    <property type="evidence" value="ECO:0007669"/>
    <property type="project" value="InterPro"/>
</dbReference>
<dbReference type="InterPro" id="IPR029058">
    <property type="entry name" value="AB_hydrolase_fold"/>
</dbReference>
<dbReference type="Proteomes" id="UP000256645">
    <property type="component" value="Unassembled WGS sequence"/>
</dbReference>
<dbReference type="InterPro" id="IPR011042">
    <property type="entry name" value="6-blade_b-propeller_TolB-like"/>
</dbReference>
<dbReference type="EMBL" id="PDLM01000009">
    <property type="protein sequence ID" value="RDW69849.1"/>
    <property type="molecule type" value="Genomic_DNA"/>
</dbReference>
<dbReference type="Pfam" id="PF00326">
    <property type="entry name" value="Peptidase_S9"/>
    <property type="match status" value="1"/>
</dbReference>
<comment type="caution">
    <text evidence="2">The sequence shown here is derived from an EMBL/GenBank/DDBJ whole genome shotgun (WGS) entry which is preliminary data.</text>
</comment>
<dbReference type="PANTHER" id="PTHR43056">
    <property type="entry name" value="PEPTIDASE S9 PROLYL OLIGOPEPTIDASE"/>
    <property type="match status" value="1"/>
</dbReference>
<dbReference type="InterPro" id="IPR050585">
    <property type="entry name" value="Xaa-Pro_dipeptidyl-ppase/CocE"/>
</dbReference>
<dbReference type="InterPro" id="IPR001375">
    <property type="entry name" value="Peptidase_S9_cat"/>
</dbReference>
<dbReference type="InterPro" id="IPR011659">
    <property type="entry name" value="WD40"/>
</dbReference>
<dbReference type="SUPFAM" id="SSF53474">
    <property type="entry name" value="alpha/beta-Hydrolases"/>
    <property type="match status" value="1"/>
</dbReference>
<name>A0A3D8R727_9HELO</name>
<dbReference type="AlphaFoldDB" id="A0A3D8R727"/>
<sequence>MAPTVADYGTWKSPIAAEKLASDSTAIQELVVNEFTGATYYLESRAAEGGRNCIVEYGFGTLKDLLPKKYNARTKVHEYGGGALAIRPDGVLIFTDANTLGVFSLDPTRRKIESLIEANEALRYAGFDCCPIAPEWIVAIREDHRTSPVLNCLVAINTRTKCSKIIVEGADFYFNPKFSPDGKTVSWIQLDFPDMPWTGTHLYTASWDDGSISDAKHIAGKARVESVSQARWGPDGTLFFTSDRTGYYQLYRLQKGMSEPKRVLLKGLETSEFSNPDWMIGQCTYVPLSPEKLVAGVTKDAVTRIVIIDLRTEAYVYRDWPNMSPPVDCMKRKSDTSFVMVGRTPTSLQSLYVYDIKWAQWRSTISIQSGYPSSLFSKAQHMTFPRCFGADTTGEAYCFYLPPHNPEYTGPAGRLPPLILSVHGGPTAHSTSGLEVRMQYWTSRGFAVAQLNFIGSSGYGREFRNKLNRNWGIVDIADAASCVKYLAAQGLIDGDRVGIRGGSGGGYATLEALCDYPNVFSGGVSEYGVSDLKLLMKDTHKFESRYLQPLLFDEDATEEEQEKIFRDRSPLYHAERIVAPLLLLQGTEDHVVPPNQAMEMERIVKKNGGQVKLIFFQGEGHGFRIGRNIWRAIEEEEAWWVKQLVRK</sequence>